<dbReference type="InParanoid" id="A0A251TPJ9"/>
<keyword evidence="2" id="KW-1185">Reference proteome</keyword>
<gene>
    <name evidence="1" type="ORF">HannXRQ_Chr10g0316341</name>
</gene>
<sequence length="80" mass="9429">MSMAKSLLMNLQVNLTEVVLLIMTLQNAPVGLDYERDKKFQRGFKRSLWQHGAWGLGNRALFLVFFVKFRKYPVKFEFES</sequence>
<organism evidence="1 2">
    <name type="scientific">Helianthus annuus</name>
    <name type="common">Common sunflower</name>
    <dbReference type="NCBI Taxonomy" id="4232"/>
    <lineage>
        <taxon>Eukaryota</taxon>
        <taxon>Viridiplantae</taxon>
        <taxon>Streptophyta</taxon>
        <taxon>Embryophyta</taxon>
        <taxon>Tracheophyta</taxon>
        <taxon>Spermatophyta</taxon>
        <taxon>Magnoliopsida</taxon>
        <taxon>eudicotyledons</taxon>
        <taxon>Gunneridae</taxon>
        <taxon>Pentapetalae</taxon>
        <taxon>asterids</taxon>
        <taxon>campanulids</taxon>
        <taxon>Asterales</taxon>
        <taxon>Asteraceae</taxon>
        <taxon>Asteroideae</taxon>
        <taxon>Heliantheae alliance</taxon>
        <taxon>Heliantheae</taxon>
        <taxon>Helianthus</taxon>
    </lineage>
</organism>
<proteinExistence type="predicted"/>
<reference evidence="2" key="1">
    <citation type="journal article" date="2017" name="Nature">
        <title>The sunflower genome provides insights into oil metabolism, flowering and Asterid evolution.</title>
        <authorList>
            <person name="Badouin H."/>
            <person name="Gouzy J."/>
            <person name="Grassa C.J."/>
            <person name="Murat F."/>
            <person name="Staton S.E."/>
            <person name="Cottret L."/>
            <person name="Lelandais-Briere C."/>
            <person name="Owens G.L."/>
            <person name="Carrere S."/>
            <person name="Mayjonade B."/>
            <person name="Legrand L."/>
            <person name="Gill N."/>
            <person name="Kane N.C."/>
            <person name="Bowers J.E."/>
            <person name="Hubner S."/>
            <person name="Bellec A."/>
            <person name="Berard A."/>
            <person name="Berges H."/>
            <person name="Blanchet N."/>
            <person name="Boniface M.C."/>
            <person name="Brunel D."/>
            <person name="Catrice O."/>
            <person name="Chaidir N."/>
            <person name="Claudel C."/>
            <person name="Donnadieu C."/>
            <person name="Faraut T."/>
            <person name="Fievet G."/>
            <person name="Helmstetter N."/>
            <person name="King M."/>
            <person name="Knapp S.J."/>
            <person name="Lai Z."/>
            <person name="Le Paslier M.C."/>
            <person name="Lippi Y."/>
            <person name="Lorenzon L."/>
            <person name="Mandel J.R."/>
            <person name="Marage G."/>
            <person name="Marchand G."/>
            <person name="Marquand E."/>
            <person name="Bret-Mestries E."/>
            <person name="Morien E."/>
            <person name="Nambeesan S."/>
            <person name="Nguyen T."/>
            <person name="Pegot-Espagnet P."/>
            <person name="Pouilly N."/>
            <person name="Raftis F."/>
            <person name="Sallet E."/>
            <person name="Schiex T."/>
            <person name="Thomas J."/>
            <person name="Vandecasteele C."/>
            <person name="Vares D."/>
            <person name="Vear F."/>
            <person name="Vautrin S."/>
            <person name="Crespi M."/>
            <person name="Mangin B."/>
            <person name="Burke J.M."/>
            <person name="Salse J."/>
            <person name="Munos S."/>
            <person name="Vincourt P."/>
            <person name="Rieseberg L.H."/>
            <person name="Langlade N.B."/>
        </authorList>
    </citation>
    <scope>NUCLEOTIDE SEQUENCE [LARGE SCALE GENOMIC DNA]</scope>
    <source>
        <strain evidence="2">cv. SF193</strain>
    </source>
</reference>
<name>A0A251TPJ9_HELAN</name>
<protein>
    <submittedName>
        <fullName evidence="1">Uncharacterized protein</fullName>
    </submittedName>
</protein>
<evidence type="ECO:0000313" key="1">
    <source>
        <dbReference type="EMBL" id="OTG13045.1"/>
    </source>
</evidence>
<accession>A0A251TPJ9</accession>
<evidence type="ECO:0000313" key="2">
    <source>
        <dbReference type="Proteomes" id="UP000215914"/>
    </source>
</evidence>
<dbReference type="Proteomes" id="UP000215914">
    <property type="component" value="Chromosome 10"/>
</dbReference>
<dbReference type="AlphaFoldDB" id="A0A251TPJ9"/>
<dbReference type="EMBL" id="CM007899">
    <property type="protein sequence ID" value="OTG13045.1"/>
    <property type="molecule type" value="Genomic_DNA"/>
</dbReference>